<evidence type="ECO:0000313" key="2">
    <source>
        <dbReference type="EMBL" id="GGJ22079.1"/>
    </source>
</evidence>
<feature type="chain" id="PRO_5046967886" evidence="1">
    <location>
        <begin position="17"/>
        <end position="266"/>
    </location>
</feature>
<name>A0ABQ2CV21_9DEIO</name>
<protein>
    <submittedName>
        <fullName evidence="2">Uncharacterized protein</fullName>
    </submittedName>
</protein>
<comment type="caution">
    <text evidence="2">The sequence shown here is derived from an EMBL/GenBank/DDBJ whole genome shotgun (WGS) entry which is preliminary data.</text>
</comment>
<gene>
    <name evidence="2" type="ORF">GCM10008938_05480</name>
</gene>
<keyword evidence="3" id="KW-1185">Reference proteome</keyword>
<accession>A0ABQ2CV21</accession>
<dbReference type="Proteomes" id="UP000632222">
    <property type="component" value="Unassembled WGS sequence"/>
</dbReference>
<feature type="signal peptide" evidence="1">
    <location>
        <begin position="1"/>
        <end position="16"/>
    </location>
</feature>
<reference evidence="3" key="1">
    <citation type="journal article" date="2019" name="Int. J. Syst. Evol. Microbiol.">
        <title>The Global Catalogue of Microorganisms (GCM) 10K type strain sequencing project: providing services to taxonomists for standard genome sequencing and annotation.</title>
        <authorList>
            <consortium name="The Broad Institute Genomics Platform"/>
            <consortium name="The Broad Institute Genome Sequencing Center for Infectious Disease"/>
            <person name="Wu L."/>
            <person name="Ma J."/>
        </authorList>
    </citation>
    <scope>NUCLEOTIDE SEQUENCE [LARGE SCALE GENOMIC DNA]</scope>
    <source>
        <strain evidence="3">JCM 14370</strain>
    </source>
</reference>
<evidence type="ECO:0000256" key="1">
    <source>
        <dbReference type="SAM" id="SignalP"/>
    </source>
</evidence>
<sequence>MRKVVPFLLFSSVAFAQVPNPNPFPASFTATLKAETCQNYLETLEKNAPASISIPGKAGAKGCLQSSKEGDGAVKKAFWDMGYDLQVDQFDANGAYYQVWQKVNGKEGYLLQYYWDKVKKVMQVYYLQLNEMTSVMQGSLFRPQNQIPLTFTPASDNLVYNTWSIGQCFDPQEILKKVGNNPKDKTEVLASGCQAFETTRERLLDSIYRINAYQTAVYGGKDQFSWLGALKSDPNQVLYLNLQTLPDNPKVMVLAWVSYKVTLDTP</sequence>
<keyword evidence="1" id="KW-0732">Signal</keyword>
<evidence type="ECO:0000313" key="3">
    <source>
        <dbReference type="Proteomes" id="UP000632222"/>
    </source>
</evidence>
<dbReference type="EMBL" id="BMOD01000001">
    <property type="protein sequence ID" value="GGJ22079.1"/>
    <property type="molecule type" value="Genomic_DNA"/>
</dbReference>
<proteinExistence type="predicted"/>
<organism evidence="2 3">
    <name type="scientific">Deinococcus roseus</name>
    <dbReference type="NCBI Taxonomy" id="392414"/>
    <lineage>
        <taxon>Bacteria</taxon>
        <taxon>Thermotogati</taxon>
        <taxon>Deinococcota</taxon>
        <taxon>Deinococci</taxon>
        <taxon>Deinococcales</taxon>
        <taxon>Deinococcaceae</taxon>
        <taxon>Deinococcus</taxon>
    </lineage>
</organism>
<dbReference type="RefSeq" id="WP_188999469.1">
    <property type="nucleotide sequence ID" value="NZ_BMOD01000001.1"/>
</dbReference>